<organism evidence="3 4">
    <name type="scientific">Capnocytophaga gingivalis</name>
    <dbReference type="NCBI Taxonomy" id="1017"/>
    <lineage>
        <taxon>Bacteria</taxon>
        <taxon>Pseudomonadati</taxon>
        <taxon>Bacteroidota</taxon>
        <taxon>Flavobacteriia</taxon>
        <taxon>Flavobacteriales</taxon>
        <taxon>Flavobacteriaceae</taxon>
        <taxon>Capnocytophaga</taxon>
    </lineage>
</organism>
<dbReference type="Pfam" id="PF01370">
    <property type="entry name" value="Epimerase"/>
    <property type="match status" value="1"/>
</dbReference>
<dbReference type="SUPFAM" id="SSF51735">
    <property type="entry name" value="NAD(P)-binding Rossmann-fold domains"/>
    <property type="match status" value="1"/>
</dbReference>
<comment type="similarity">
    <text evidence="1">Belongs to the NAD(P)-dependent epimerase/dehydratase family.</text>
</comment>
<dbReference type="PANTHER" id="PTHR43000">
    <property type="entry name" value="DTDP-D-GLUCOSE 4,6-DEHYDRATASE-RELATED"/>
    <property type="match status" value="1"/>
</dbReference>
<name>A0ABU5Z8V5_9FLAO</name>
<evidence type="ECO:0000259" key="2">
    <source>
        <dbReference type="Pfam" id="PF01370"/>
    </source>
</evidence>
<sequence>MKILVTGGAGFVGSNLCEALTKDPKNEIYSLDNYFTGNRDNHVEGVTYIEGSTEHIFELIDFTPDLVYHLGEYSRVEQSFDDIDKVLLFNKIGTLKVLEFCRKHHCKLVYAGSSTKFGDGGLGKDQSPYAWSKSSNTELIINYGNWYDLKYAIVYFYNVYGKGEISTGKYATLIALFTEEMKKGEPLTVVSPGTQQRNFTHIDDIVSGLLIVGEKGSGDGYGIGSPETYTVLQIAQFFGGEIQMLPERKGNRMTAEVVTQKTEALGWKATRHIKDFIKEMKKYTL</sequence>
<dbReference type="Proteomes" id="UP001311730">
    <property type="component" value="Unassembled WGS sequence"/>
</dbReference>
<evidence type="ECO:0000313" key="3">
    <source>
        <dbReference type="EMBL" id="MEB3075400.1"/>
    </source>
</evidence>
<keyword evidence="4" id="KW-1185">Reference proteome</keyword>
<evidence type="ECO:0000313" key="4">
    <source>
        <dbReference type="Proteomes" id="UP001311730"/>
    </source>
</evidence>
<protein>
    <submittedName>
        <fullName evidence="3">NAD-dependent epimerase/dehydratase family protein</fullName>
    </submittedName>
</protein>
<reference evidence="3 4" key="1">
    <citation type="submission" date="2023-12" db="EMBL/GenBank/DDBJ databases">
        <title>Genomic sequences of Capnocytophaga and Parvimonas strains.</title>
        <authorList>
            <person name="Watt R.M."/>
            <person name="Wang M."/>
            <person name="Yang T."/>
            <person name="Tong W.M."/>
        </authorList>
    </citation>
    <scope>NUCLEOTIDE SEQUENCE [LARGE SCALE GENOMIC DNA]</scope>
    <source>
        <strain evidence="3 4">CCUG 13096</strain>
    </source>
</reference>
<evidence type="ECO:0000256" key="1">
    <source>
        <dbReference type="ARBA" id="ARBA00007637"/>
    </source>
</evidence>
<comment type="caution">
    <text evidence="3">The sequence shown here is derived from an EMBL/GenBank/DDBJ whole genome shotgun (WGS) entry which is preliminary data.</text>
</comment>
<dbReference type="InterPro" id="IPR001509">
    <property type="entry name" value="Epimerase_deHydtase"/>
</dbReference>
<dbReference type="RefSeq" id="WP_323983603.1">
    <property type="nucleotide sequence ID" value="NZ_JAYKBW010000009.1"/>
</dbReference>
<dbReference type="EMBL" id="JAYKBW010000009">
    <property type="protein sequence ID" value="MEB3075400.1"/>
    <property type="molecule type" value="Genomic_DNA"/>
</dbReference>
<dbReference type="InterPro" id="IPR036291">
    <property type="entry name" value="NAD(P)-bd_dom_sf"/>
</dbReference>
<dbReference type="Gene3D" id="3.40.50.720">
    <property type="entry name" value="NAD(P)-binding Rossmann-like Domain"/>
    <property type="match status" value="1"/>
</dbReference>
<feature type="domain" description="NAD-dependent epimerase/dehydratase" evidence="2">
    <location>
        <begin position="3"/>
        <end position="223"/>
    </location>
</feature>
<accession>A0ABU5Z8V5</accession>
<gene>
    <name evidence="3" type="ORF">VJJ08_08825</name>
</gene>
<proteinExistence type="inferred from homology"/>